<accession>J8ZWV1</accession>
<name>J8ZWV1_EDHAE</name>
<dbReference type="OrthoDB" id="5132116at2759"/>
<dbReference type="OMA" id="KHENCDY"/>
<dbReference type="PANTHER" id="PTHR11937">
    <property type="entry name" value="ACTIN"/>
    <property type="match status" value="1"/>
</dbReference>
<dbReference type="Gene3D" id="3.30.420.40">
    <property type="match status" value="2"/>
</dbReference>
<reference evidence="3" key="2">
    <citation type="submission" date="2015-07" db="EMBL/GenBank/DDBJ databases">
        <title>Contrasting host-pathogen interactions and genome evolution in two generalist and specialist microsporidian pathogens of mosquitoes.</title>
        <authorList>
            <consortium name="The Broad Institute Genomics Platform"/>
            <consortium name="The Broad Institute Genome Sequencing Center for Infectious Disease"/>
            <person name="Cuomo C.A."/>
            <person name="Sanscrainte N.D."/>
            <person name="Goldberg J.M."/>
            <person name="Heiman D."/>
            <person name="Young S."/>
            <person name="Zeng Q."/>
            <person name="Becnel J.J."/>
            <person name="Birren B.W."/>
        </authorList>
    </citation>
    <scope>NUCLEOTIDE SEQUENCE [LARGE SCALE GENOMIC DNA]</scope>
    <source>
        <strain evidence="3">USNM 41457</strain>
    </source>
</reference>
<dbReference type="SMART" id="SM00268">
    <property type="entry name" value="ACTIN"/>
    <property type="match status" value="1"/>
</dbReference>
<evidence type="ECO:0000313" key="2">
    <source>
        <dbReference type="EMBL" id="EJW04143.1"/>
    </source>
</evidence>
<dbReference type="Pfam" id="PF00022">
    <property type="entry name" value="Actin"/>
    <property type="match status" value="1"/>
</dbReference>
<organism evidence="2 3">
    <name type="scientific">Edhazardia aedis (strain USNM 41457)</name>
    <name type="common">Microsporidian parasite</name>
    <dbReference type="NCBI Taxonomy" id="1003232"/>
    <lineage>
        <taxon>Eukaryota</taxon>
        <taxon>Fungi</taxon>
        <taxon>Fungi incertae sedis</taxon>
        <taxon>Microsporidia</taxon>
        <taxon>Edhazardia</taxon>
    </lineage>
</organism>
<comment type="caution">
    <text evidence="2">The sequence shown here is derived from an EMBL/GenBank/DDBJ whole genome shotgun (WGS) entry which is preliminary data.</text>
</comment>
<dbReference type="HOGENOM" id="CLU_070108_0_0_1"/>
<dbReference type="InterPro" id="IPR004000">
    <property type="entry name" value="Actin"/>
</dbReference>
<dbReference type="InParanoid" id="J8ZWV1"/>
<dbReference type="SUPFAM" id="SSF53067">
    <property type="entry name" value="Actin-like ATPase domain"/>
    <property type="match status" value="2"/>
</dbReference>
<reference evidence="2 3" key="1">
    <citation type="submission" date="2011-08" db="EMBL/GenBank/DDBJ databases">
        <authorList>
            <person name="Liu Z.J."/>
            <person name="Shi F.L."/>
            <person name="Lu J.Q."/>
            <person name="Li M."/>
            <person name="Wang Z.L."/>
        </authorList>
    </citation>
    <scope>NUCLEOTIDE SEQUENCE [LARGE SCALE GENOMIC DNA]</scope>
    <source>
        <strain evidence="2 3">USNM 41457</strain>
    </source>
</reference>
<dbReference type="STRING" id="1003232.J8ZWV1"/>
<dbReference type="AlphaFoldDB" id="J8ZWV1"/>
<dbReference type="Proteomes" id="UP000003163">
    <property type="component" value="Unassembled WGS sequence"/>
</dbReference>
<dbReference type="EMBL" id="AFBI03000023">
    <property type="protein sequence ID" value="EJW04143.1"/>
    <property type="molecule type" value="Genomic_DNA"/>
</dbReference>
<sequence>MEILAAHPTIIVDIGTETIKIGYANDEFPKHVTNTKDFVNQFTSPFNKGKISSISKYCQLLIYSLKQFDRSIFSSSQLSNFYSLVICLKETDFNNIEVRNNCEKILHHVFGNYQGFRSPFNSLFFANSHVCDLFGSSKTTGLVCSLSSFFSATGIVDGLIKKHENCDYGALELTKNIFHIFKDKISDYVNSKFKNESDDIKKFRMLELARQIKEEAFYFYSQNIADNIDFEYEINNSFKIKVLKEDIKELIIKVIADSVALIKKVIEKIDNEDKNVLLSNIVLTGGMANMYIAEKIEGCLIDIYPENRIKVFCEKDTFHTFLGASVLGSLGDAKSLFISNMDYGAYGANILERKKFNWAVE</sequence>
<evidence type="ECO:0000256" key="1">
    <source>
        <dbReference type="RuleBase" id="RU000487"/>
    </source>
</evidence>
<keyword evidence="3" id="KW-1185">Reference proteome</keyword>
<proteinExistence type="inferred from homology"/>
<evidence type="ECO:0000313" key="3">
    <source>
        <dbReference type="Proteomes" id="UP000003163"/>
    </source>
</evidence>
<dbReference type="InterPro" id="IPR043129">
    <property type="entry name" value="ATPase_NBD"/>
</dbReference>
<dbReference type="VEuPathDB" id="MicrosporidiaDB:EDEG_01579"/>
<comment type="similarity">
    <text evidence="1">Belongs to the actin family.</text>
</comment>
<dbReference type="Gene3D" id="3.90.640.10">
    <property type="entry name" value="Actin, Chain A, domain 4"/>
    <property type="match status" value="1"/>
</dbReference>
<evidence type="ECO:0008006" key="4">
    <source>
        <dbReference type="Google" id="ProtNLM"/>
    </source>
</evidence>
<protein>
    <recommendedName>
        <fullName evidence="4">Actin-like protein N-terminal domain-containing protein</fullName>
    </recommendedName>
</protein>
<gene>
    <name evidence="2" type="ORF">EDEG_01579</name>
</gene>